<dbReference type="InterPro" id="IPR044946">
    <property type="entry name" value="Restrct_endonuc_typeI_TRD_sf"/>
</dbReference>
<dbReference type="Pfam" id="PF01420">
    <property type="entry name" value="Methylase_S"/>
    <property type="match status" value="2"/>
</dbReference>
<evidence type="ECO:0000256" key="1">
    <source>
        <dbReference type="ARBA" id="ARBA00010923"/>
    </source>
</evidence>
<evidence type="ECO:0000313" key="6">
    <source>
        <dbReference type="EMBL" id="TFJ90666.1"/>
    </source>
</evidence>
<dbReference type="GO" id="GO:0003677">
    <property type="term" value="F:DNA binding"/>
    <property type="evidence" value="ECO:0007669"/>
    <property type="project" value="UniProtKB-KW"/>
</dbReference>
<evidence type="ECO:0000256" key="4">
    <source>
        <dbReference type="SAM" id="Coils"/>
    </source>
</evidence>
<dbReference type="EMBL" id="SRHY01000074">
    <property type="protein sequence ID" value="TFJ90666.1"/>
    <property type="molecule type" value="Genomic_DNA"/>
</dbReference>
<dbReference type="AlphaFoldDB" id="A0A4Y9A9Y7"/>
<keyword evidence="2" id="KW-0680">Restriction system</keyword>
<comment type="similarity">
    <text evidence="1">Belongs to the type-I restriction system S methylase family.</text>
</comment>
<dbReference type="InterPro" id="IPR052021">
    <property type="entry name" value="Type-I_RS_S_subunit"/>
</dbReference>
<evidence type="ECO:0000259" key="5">
    <source>
        <dbReference type="Pfam" id="PF01420"/>
    </source>
</evidence>
<keyword evidence="7" id="KW-1185">Reference proteome</keyword>
<sequence>MDRCTGTSFPAIAPTDLSMINISLPSNYSEQQKIGEFFKVLDERIANQERKIAKVKALKSAYLTEMFPQEGETVPKRRFKGFEGEWVVKELSDLVYKAVDNRGKTPPLNKKGIHPIIEVISLGDRKPNYSNVEKYIDKFTYNDFLRDYVKENDILFSTVGRIGVVSMMDSNQYATIAQNIVGFRANENYCPNFLYALFSNKLNFKRVNKIVMGAVQPSVKVSELIKVNYLISSNFEEQQKIGAFFKNLDNQIEMEEKKLDKLQKMKEAYLEEMFV</sequence>
<keyword evidence="4" id="KW-0175">Coiled coil</keyword>
<dbReference type="GO" id="GO:0009307">
    <property type="term" value="P:DNA restriction-modification system"/>
    <property type="evidence" value="ECO:0007669"/>
    <property type="project" value="UniProtKB-KW"/>
</dbReference>
<dbReference type="GO" id="GO:0004519">
    <property type="term" value="F:endonuclease activity"/>
    <property type="evidence" value="ECO:0007669"/>
    <property type="project" value="UniProtKB-KW"/>
</dbReference>
<evidence type="ECO:0000256" key="2">
    <source>
        <dbReference type="ARBA" id="ARBA00022747"/>
    </source>
</evidence>
<gene>
    <name evidence="6" type="ORF">E4U82_19085</name>
</gene>
<dbReference type="OrthoDB" id="9795776at2"/>
<dbReference type="Proteomes" id="UP000298484">
    <property type="component" value="Unassembled WGS sequence"/>
</dbReference>
<accession>A0A4Y9A9Y7</accession>
<feature type="coiled-coil region" evidence="4">
    <location>
        <begin position="245"/>
        <end position="272"/>
    </location>
</feature>
<keyword evidence="6" id="KW-0255">Endonuclease</keyword>
<dbReference type="Gene3D" id="3.90.220.20">
    <property type="entry name" value="DNA methylase specificity domains"/>
    <property type="match status" value="2"/>
</dbReference>
<organism evidence="6 7">
    <name type="scientific">Lentibacillus salicampi</name>
    <dbReference type="NCBI Taxonomy" id="175306"/>
    <lineage>
        <taxon>Bacteria</taxon>
        <taxon>Bacillati</taxon>
        <taxon>Bacillota</taxon>
        <taxon>Bacilli</taxon>
        <taxon>Bacillales</taxon>
        <taxon>Bacillaceae</taxon>
        <taxon>Lentibacillus</taxon>
    </lineage>
</organism>
<dbReference type="PANTHER" id="PTHR30408">
    <property type="entry name" value="TYPE-1 RESTRICTION ENZYME ECOKI SPECIFICITY PROTEIN"/>
    <property type="match status" value="1"/>
</dbReference>
<comment type="caution">
    <text evidence="6">The sequence shown here is derived from an EMBL/GenBank/DDBJ whole genome shotgun (WGS) entry which is preliminary data.</text>
</comment>
<name>A0A4Y9A9Y7_9BACI</name>
<keyword evidence="3" id="KW-0238">DNA-binding</keyword>
<dbReference type="Gene3D" id="1.10.287.1120">
    <property type="entry name" value="Bipartite methylase S protein"/>
    <property type="match status" value="1"/>
</dbReference>
<proteinExistence type="inferred from homology"/>
<reference evidence="6 7" key="1">
    <citation type="submission" date="2019-03" db="EMBL/GenBank/DDBJ databases">
        <title>Genome sequence of Lentibacillus salicampi ATCC BAA-719.</title>
        <authorList>
            <person name="Maclea K.S."/>
            <person name="Simoes Junior M."/>
        </authorList>
    </citation>
    <scope>NUCLEOTIDE SEQUENCE [LARGE SCALE GENOMIC DNA]</scope>
    <source>
        <strain evidence="6 7">ATCC BAA-719</strain>
    </source>
</reference>
<dbReference type="RefSeq" id="WP_135111831.1">
    <property type="nucleotide sequence ID" value="NZ_SRHY01000074.1"/>
</dbReference>
<evidence type="ECO:0000256" key="3">
    <source>
        <dbReference type="ARBA" id="ARBA00023125"/>
    </source>
</evidence>
<dbReference type="PANTHER" id="PTHR30408:SF12">
    <property type="entry name" value="TYPE I RESTRICTION ENZYME MJAVIII SPECIFICITY SUBUNIT"/>
    <property type="match status" value="1"/>
</dbReference>
<feature type="domain" description="Type I restriction modification DNA specificity" evidence="5">
    <location>
        <begin position="5"/>
        <end position="56"/>
    </location>
</feature>
<keyword evidence="6" id="KW-0378">Hydrolase</keyword>
<feature type="domain" description="Type I restriction modification DNA specificity" evidence="5">
    <location>
        <begin position="85"/>
        <end position="263"/>
    </location>
</feature>
<protein>
    <submittedName>
        <fullName evidence="6">Restriction endonuclease subunit S</fullName>
    </submittedName>
</protein>
<evidence type="ECO:0000313" key="7">
    <source>
        <dbReference type="Proteomes" id="UP000298484"/>
    </source>
</evidence>
<dbReference type="SUPFAM" id="SSF116734">
    <property type="entry name" value="DNA methylase specificity domain"/>
    <property type="match status" value="2"/>
</dbReference>
<dbReference type="InterPro" id="IPR000055">
    <property type="entry name" value="Restrct_endonuc_typeI_TRD"/>
</dbReference>
<keyword evidence="6" id="KW-0540">Nuclease</keyword>